<dbReference type="EMBL" id="ATLV01004237">
    <property type="status" value="NOT_ANNOTATED_CDS"/>
    <property type="molecule type" value="Genomic_DNA"/>
</dbReference>
<reference evidence="1 3" key="1">
    <citation type="journal article" date="2014" name="BMC Genomics">
        <title>Genome sequence of Anopheles sinensis provides insight into genetics basis of mosquito competence for malaria parasites.</title>
        <authorList>
            <person name="Zhou D."/>
            <person name="Zhang D."/>
            <person name="Ding G."/>
            <person name="Shi L."/>
            <person name="Hou Q."/>
            <person name="Ye Y."/>
            <person name="Xu Y."/>
            <person name="Zhou H."/>
            <person name="Xiong C."/>
            <person name="Li S."/>
            <person name="Yu J."/>
            <person name="Hong S."/>
            <person name="Yu X."/>
            <person name="Zou P."/>
            <person name="Chen C."/>
            <person name="Chang X."/>
            <person name="Wang W."/>
            <person name="Lv Y."/>
            <person name="Sun Y."/>
            <person name="Ma L."/>
            <person name="Shen B."/>
            <person name="Zhu C."/>
        </authorList>
    </citation>
    <scope>NUCLEOTIDE SEQUENCE [LARGE SCALE GENOMIC DNA]</scope>
</reference>
<dbReference type="EMBL" id="KE524199">
    <property type="protein sequence ID" value="KFB35069.1"/>
    <property type="molecule type" value="Genomic_DNA"/>
</dbReference>
<dbReference type="VEuPathDB" id="VectorBase:ASIC000907"/>
<evidence type="ECO:0000313" key="2">
    <source>
        <dbReference type="EnsemblMetazoa" id="ASIC000907-PA"/>
    </source>
</evidence>
<dbReference type="VEuPathDB" id="VectorBase:ASIS009660"/>
<accession>A0A084VAS5</accession>
<evidence type="ECO:0000313" key="1">
    <source>
        <dbReference type="EMBL" id="KFB35069.1"/>
    </source>
</evidence>
<organism evidence="1">
    <name type="scientific">Anopheles sinensis</name>
    <name type="common">Mosquito</name>
    <dbReference type="NCBI Taxonomy" id="74873"/>
    <lineage>
        <taxon>Eukaryota</taxon>
        <taxon>Metazoa</taxon>
        <taxon>Ecdysozoa</taxon>
        <taxon>Arthropoda</taxon>
        <taxon>Hexapoda</taxon>
        <taxon>Insecta</taxon>
        <taxon>Pterygota</taxon>
        <taxon>Neoptera</taxon>
        <taxon>Endopterygota</taxon>
        <taxon>Diptera</taxon>
        <taxon>Nematocera</taxon>
        <taxon>Culicoidea</taxon>
        <taxon>Culicidae</taxon>
        <taxon>Anophelinae</taxon>
        <taxon>Anopheles</taxon>
    </lineage>
</organism>
<protein>
    <submittedName>
        <fullName evidence="1">AGAP007639-PA-like protein</fullName>
    </submittedName>
</protein>
<dbReference type="Proteomes" id="UP000030765">
    <property type="component" value="Unassembled WGS sequence"/>
</dbReference>
<dbReference type="AlphaFoldDB" id="A0A084VAS5"/>
<dbReference type="PANTHER" id="PTHR33053:SF9">
    <property type="entry name" value="AGAP000105-PA"/>
    <property type="match status" value="1"/>
</dbReference>
<proteinExistence type="predicted"/>
<dbReference type="OMA" id="CPNTIDI"/>
<sequence>MILRLFRKTNAKVPKPAKTLLETPGSPSTEIVDISGGRFWYNGIGKSLYSYFRFKKLRLDEISLNISIDGLPLYNSSNMQFWPILFNINEMPEAPVMTAAIFCGLTKPLSLSEYLGPMCAEINDLIEYGLDIAGKRVVVRLRAIIAAAQQLPEMYYKRAL</sequence>
<evidence type="ECO:0000313" key="3">
    <source>
        <dbReference type="Proteomes" id="UP000030765"/>
    </source>
</evidence>
<dbReference type="EnsemblMetazoa" id="ASIC000907-RA">
    <property type="protein sequence ID" value="ASIC000907-PA"/>
    <property type="gene ID" value="ASIC000907"/>
</dbReference>
<dbReference type="OrthoDB" id="7744106at2759"/>
<name>A0A084VAS5_ANOSI</name>
<dbReference type="STRING" id="74873.A0A084VAS5"/>
<dbReference type="PANTHER" id="PTHR33053">
    <property type="entry name" value="PROTEIN, PUTATIVE-RELATED"/>
    <property type="match status" value="1"/>
</dbReference>
<gene>
    <name evidence="1" type="ORF">ZHAS_00000907</name>
</gene>
<reference evidence="2" key="2">
    <citation type="submission" date="2020-05" db="UniProtKB">
        <authorList>
            <consortium name="EnsemblMetazoa"/>
        </authorList>
    </citation>
    <scope>IDENTIFICATION</scope>
</reference>
<keyword evidence="3" id="KW-1185">Reference proteome</keyword>